<dbReference type="PANTHER" id="PTHR35273:SF2">
    <property type="entry name" value="ALPHA-GALACTOSIDASE"/>
    <property type="match status" value="1"/>
</dbReference>
<gene>
    <name evidence="3" type="ORF">CH365_05880</name>
</gene>
<sequence>MMFSFRIFYSLLLIFSFCLSSCKHHSNGDKNSILVFLLTRVWIPAPGTTFQIQFTDTLDESVDAQVFDIDSDLTDSDPTVIQRLHTSGKKVICYIDVGSYENYRSDASDFPPEVLGNVYSGYPDEQWLDIRRIDLLSPILSARFDKAKAKGCDGIDPDNLDGYQNDTGFPLSADDQIRFNRWISDLAHFRGMSAGLKNDPDQIPDLIGNFDWAVTESCYDDGWCNLEEAFPNKGSAVFQIEYVENGTTKNDFCSQSISYHLSGFLKNQSLDAYRDPCP</sequence>
<evidence type="ECO:0000256" key="1">
    <source>
        <dbReference type="SAM" id="SignalP"/>
    </source>
</evidence>
<dbReference type="InterPro" id="IPR013785">
    <property type="entry name" value="Aldolase_TIM"/>
</dbReference>
<feature type="chain" id="PRO_5014598898" description="Glycoside-hydrolase family GH114 TIM-barrel domain-containing protein" evidence="1">
    <location>
        <begin position="26"/>
        <end position="278"/>
    </location>
</feature>
<dbReference type="RefSeq" id="WP_100767667.1">
    <property type="nucleotide sequence ID" value="NZ_NPEA01000003.1"/>
</dbReference>
<dbReference type="OrthoDB" id="319933at2"/>
<dbReference type="PANTHER" id="PTHR35273">
    <property type="entry name" value="ALPHA-1,4 POLYGALACTOSAMINIDASE, PUTATIVE (AFU_ORTHOLOGUE AFUA_3G07890)-RELATED"/>
    <property type="match status" value="1"/>
</dbReference>
<name>A0A2N0A0X2_9LEPT</name>
<feature type="signal peptide" evidence="1">
    <location>
        <begin position="1"/>
        <end position="25"/>
    </location>
</feature>
<dbReference type="InterPro" id="IPR004352">
    <property type="entry name" value="GH114_TIM-barrel"/>
</dbReference>
<dbReference type="InterPro" id="IPR017853">
    <property type="entry name" value="GH"/>
</dbReference>
<proteinExistence type="predicted"/>
<dbReference type="AlphaFoldDB" id="A0A2N0A0X2"/>
<evidence type="ECO:0000259" key="2">
    <source>
        <dbReference type="Pfam" id="PF03537"/>
    </source>
</evidence>
<feature type="domain" description="Glycoside-hydrolase family GH114 TIM-barrel" evidence="2">
    <location>
        <begin position="49"/>
        <end position="271"/>
    </location>
</feature>
<reference evidence="3 4" key="1">
    <citation type="submission" date="2017-07" db="EMBL/GenBank/DDBJ databases">
        <title>Leptospira spp. isolated from tropical soils.</title>
        <authorList>
            <person name="Thibeaux R."/>
            <person name="Iraola G."/>
            <person name="Ferres I."/>
            <person name="Bierque E."/>
            <person name="Girault D."/>
            <person name="Soupe-Gilbert M.-E."/>
            <person name="Picardeau M."/>
            <person name="Goarant C."/>
        </authorList>
    </citation>
    <scope>NUCLEOTIDE SEQUENCE [LARGE SCALE GENOMIC DNA]</scope>
    <source>
        <strain evidence="3 4">ES4-C-A1</strain>
    </source>
</reference>
<accession>A0A2N0A0X2</accession>
<dbReference type="EMBL" id="NPEA01000003">
    <property type="protein sequence ID" value="PJZ77955.1"/>
    <property type="molecule type" value="Genomic_DNA"/>
</dbReference>
<dbReference type="Proteomes" id="UP000231843">
    <property type="component" value="Unassembled WGS sequence"/>
</dbReference>
<dbReference type="Gene3D" id="3.20.20.70">
    <property type="entry name" value="Aldolase class I"/>
    <property type="match status" value="1"/>
</dbReference>
<protein>
    <recommendedName>
        <fullName evidence="2">Glycoside-hydrolase family GH114 TIM-barrel domain-containing protein</fullName>
    </recommendedName>
</protein>
<comment type="caution">
    <text evidence="3">The sequence shown here is derived from an EMBL/GenBank/DDBJ whole genome shotgun (WGS) entry which is preliminary data.</text>
</comment>
<dbReference type="SUPFAM" id="SSF51445">
    <property type="entry name" value="(Trans)glycosidases"/>
    <property type="match status" value="1"/>
</dbReference>
<evidence type="ECO:0000313" key="4">
    <source>
        <dbReference type="Proteomes" id="UP000231843"/>
    </source>
</evidence>
<evidence type="ECO:0000313" key="3">
    <source>
        <dbReference type="EMBL" id="PJZ77955.1"/>
    </source>
</evidence>
<keyword evidence="4" id="KW-1185">Reference proteome</keyword>
<organism evidence="3 4">
    <name type="scientific">Leptospira neocaledonica</name>
    <dbReference type="NCBI Taxonomy" id="2023192"/>
    <lineage>
        <taxon>Bacteria</taxon>
        <taxon>Pseudomonadati</taxon>
        <taxon>Spirochaetota</taxon>
        <taxon>Spirochaetia</taxon>
        <taxon>Leptospirales</taxon>
        <taxon>Leptospiraceae</taxon>
        <taxon>Leptospira</taxon>
    </lineage>
</organism>
<keyword evidence="1" id="KW-0732">Signal</keyword>
<dbReference type="Pfam" id="PF03537">
    <property type="entry name" value="Glyco_hydro_114"/>
    <property type="match status" value="1"/>
</dbReference>